<dbReference type="InterPro" id="IPR034812">
    <property type="entry name" value="Ppo-like_N"/>
</dbReference>
<dbReference type="PANTHER" id="PTHR11903">
    <property type="entry name" value="PROSTAGLANDIN G/H SYNTHASE"/>
    <property type="match status" value="1"/>
</dbReference>
<dbReference type="InterPro" id="IPR050783">
    <property type="entry name" value="Oxylipin_biosynth_metab"/>
</dbReference>
<evidence type="ECO:0000256" key="5">
    <source>
        <dbReference type="ARBA" id="ARBA00023002"/>
    </source>
</evidence>
<evidence type="ECO:0000256" key="3">
    <source>
        <dbReference type="ARBA" id="ARBA00022723"/>
    </source>
</evidence>
<dbReference type="Gene3D" id="1.10.630.10">
    <property type="entry name" value="Cytochrome P450"/>
    <property type="match status" value="1"/>
</dbReference>
<evidence type="ECO:0000256" key="7">
    <source>
        <dbReference type="PIRSR" id="PIRSR619791-2"/>
    </source>
</evidence>
<dbReference type="CDD" id="cd09817">
    <property type="entry name" value="linoleate_diol_synthase_like"/>
    <property type="match status" value="1"/>
</dbReference>
<comment type="subunit">
    <text evidence="1">Homotetramer.</text>
</comment>
<dbReference type="GO" id="GO:0006631">
    <property type="term" value="P:fatty acid metabolic process"/>
    <property type="evidence" value="ECO:0007669"/>
    <property type="project" value="UniProtKB-ARBA"/>
</dbReference>
<evidence type="ECO:0000256" key="6">
    <source>
        <dbReference type="ARBA" id="ARBA00023004"/>
    </source>
</evidence>
<dbReference type="PROSITE" id="PS50292">
    <property type="entry name" value="PEROXIDASE_3"/>
    <property type="match status" value="1"/>
</dbReference>
<dbReference type="RefSeq" id="XP_025356894.1">
    <property type="nucleotide sequence ID" value="XM_025500623.1"/>
</dbReference>
<dbReference type="Proteomes" id="UP000245771">
    <property type="component" value="Unassembled WGS sequence"/>
</dbReference>
<keyword evidence="2 7" id="KW-0349">Heme</keyword>
<dbReference type="InterPro" id="IPR019791">
    <property type="entry name" value="Haem_peroxidase_animal"/>
</dbReference>
<protein>
    <submittedName>
        <fullName evidence="9">Linoleate diol synthase</fullName>
    </submittedName>
</protein>
<dbReference type="InterPro" id="IPR010255">
    <property type="entry name" value="Haem_peroxidase_sf"/>
</dbReference>
<dbReference type="GO" id="GO:0005506">
    <property type="term" value="F:iron ion binding"/>
    <property type="evidence" value="ECO:0007669"/>
    <property type="project" value="InterPro"/>
</dbReference>
<keyword evidence="4" id="KW-0223">Dioxygenase</keyword>
<sequence>MSQLSKPIRDLITTIAVKPPANDGDGLDKPEIDSGTLSLLRDLFLTPKRIDDISSFVKLLLTLASGKPLNDRNLLLENMVSYMQHAPADSEVEQKVADKFITLLWKDLPHPPVAFLGPEYRYHSADGSKNNPLQPRLGAAGEPYSRTTSPMHTKSPYMPAPELVFEQLLRRREFTPHSSGLNRFFFSFANMVIHEIFRSDPNNKYVNATSSYVELSVLYGDSQDEQDKVRTHEQGRIWPDTFSSARVMMMSPGIIAVAIMFSRHHNYLAQRLFEVNETGKYKPWDSLTSDKEREWQDNDIFQLARNINVAFFAKSVLTDYVSGILDTVRANSDWHLELGKEIRDVQKSRIERGVGNSVSCEFNVLYHWHAVLPLSDEKWMNEQFERFCPGVPPEQVTQEQFYTMAGTLTKEVESISPNARTFSNLKRGDDGAFDDTQLGELIKDCIDETAHSFGARSTPASFKAIEVAGILQARNLFQVGTMNEFREYLYLKRFNSFLEWNPDPKIALAAEKLYGHIDNLELYPGLMAEESKPHVPGSGLQPGHTIGRGILADAISLVRGDRFLTYDLNASTLTNWGLAQVEAAPGAYGGHLAHVLYRGLPNAWGSGNSTYSLLPFYTPVAVQKILHDNGTLSRYDVSRPLPSNDLHVLKTRLAVEKALADPLTFAVDTTNLDIVTGKDGKIGHRNSLLLHEPAAQKAFFEPGFDANVIQYFSQTTREKIQEYSLGVDATSSTKQLDVIKDIINVVPIYWIAGKVGIPLKTNETPQGLVTVYDLHNTLLTLAAFVSGVYTPEDAFGLREAAVKQSVHVRKILEHRFLTTSGARAFVAYMITRGSQYELSTSAKRVYASLHSDCISMHQAVAGLLAIILPSTVELTTQTGLLLDLFMNPDYAETLERLIELANREDKAACKEFIFLINEGIRLRPATAGVVRKVTENTTVRDGENAVKIKKGEKVLLATSLANMDPDAFPNPTRLGPFVDRTEDDLQGVTSQSPVLLSAIVTMLKEIFKLPNIRPAKGVSGTVVGVSDLIGDVQLRKYIGPHSKEVQGPVSLVAEFDL</sequence>
<dbReference type="GO" id="GO:0051213">
    <property type="term" value="F:dioxygenase activity"/>
    <property type="evidence" value="ECO:0007669"/>
    <property type="project" value="UniProtKB-KW"/>
</dbReference>
<evidence type="ECO:0000313" key="10">
    <source>
        <dbReference type="Proteomes" id="UP000245771"/>
    </source>
</evidence>
<evidence type="ECO:0000256" key="2">
    <source>
        <dbReference type="ARBA" id="ARBA00022617"/>
    </source>
</evidence>
<dbReference type="OrthoDB" id="823504at2759"/>
<dbReference type="Gene3D" id="1.10.640.10">
    <property type="entry name" value="Haem peroxidase domain superfamily, animal type"/>
    <property type="match status" value="1"/>
</dbReference>
<evidence type="ECO:0000256" key="8">
    <source>
        <dbReference type="SAM" id="MobiDB-lite"/>
    </source>
</evidence>
<gene>
    <name evidence="9" type="ORF">FA14DRAFT_175905</name>
</gene>
<keyword evidence="5" id="KW-0560">Oxidoreductase</keyword>
<accession>A0A316VG83</accession>
<dbReference type="AlphaFoldDB" id="A0A316VG83"/>
<dbReference type="GeneID" id="37022404"/>
<dbReference type="GO" id="GO:0004601">
    <property type="term" value="F:peroxidase activity"/>
    <property type="evidence" value="ECO:0007669"/>
    <property type="project" value="InterPro"/>
</dbReference>
<dbReference type="PRINTS" id="PR00457">
    <property type="entry name" value="ANPEROXIDASE"/>
</dbReference>
<dbReference type="EMBL" id="KZ819602">
    <property type="protein sequence ID" value="PWN36592.1"/>
    <property type="molecule type" value="Genomic_DNA"/>
</dbReference>
<dbReference type="InterPro" id="IPR036396">
    <property type="entry name" value="Cyt_P450_sf"/>
</dbReference>
<dbReference type="InParanoid" id="A0A316VG83"/>
<dbReference type="Pfam" id="PF03098">
    <property type="entry name" value="An_peroxidase"/>
    <property type="match status" value="2"/>
</dbReference>
<dbReference type="GO" id="GO:0004497">
    <property type="term" value="F:monooxygenase activity"/>
    <property type="evidence" value="ECO:0007669"/>
    <property type="project" value="InterPro"/>
</dbReference>
<feature type="region of interest" description="Disordered" evidence="8">
    <location>
        <begin position="126"/>
        <end position="156"/>
    </location>
</feature>
<proteinExistence type="predicted"/>
<dbReference type="Pfam" id="PF00067">
    <property type="entry name" value="p450"/>
    <property type="match status" value="1"/>
</dbReference>
<dbReference type="GO" id="GO:0020037">
    <property type="term" value="F:heme binding"/>
    <property type="evidence" value="ECO:0007669"/>
    <property type="project" value="InterPro"/>
</dbReference>
<dbReference type="SUPFAM" id="SSF48264">
    <property type="entry name" value="Cytochrome P450"/>
    <property type="match status" value="1"/>
</dbReference>
<keyword evidence="6 7" id="KW-0408">Iron</keyword>
<dbReference type="PANTHER" id="PTHR11903:SF37">
    <property type="entry name" value="PSI-PRODUCING OXYGENASE A"/>
    <property type="match status" value="1"/>
</dbReference>
<keyword evidence="10" id="KW-1185">Reference proteome</keyword>
<evidence type="ECO:0000313" key="9">
    <source>
        <dbReference type="EMBL" id="PWN36592.1"/>
    </source>
</evidence>
<dbReference type="GO" id="GO:0006979">
    <property type="term" value="P:response to oxidative stress"/>
    <property type="evidence" value="ECO:0007669"/>
    <property type="project" value="InterPro"/>
</dbReference>
<evidence type="ECO:0000256" key="4">
    <source>
        <dbReference type="ARBA" id="ARBA00022964"/>
    </source>
</evidence>
<dbReference type="STRING" id="1280837.A0A316VG83"/>
<dbReference type="SUPFAM" id="SSF48113">
    <property type="entry name" value="Heme-dependent peroxidases"/>
    <property type="match status" value="1"/>
</dbReference>
<name>A0A316VG83_9BASI</name>
<organism evidence="9 10">
    <name type="scientific">Meira miltonrushii</name>
    <dbReference type="NCBI Taxonomy" id="1280837"/>
    <lineage>
        <taxon>Eukaryota</taxon>
        <taxon>Fungi</taxon>
        <taxon>Dikarya</taxon>
        <taxon>Basidiomycota</taxon>
        <taxon>Ustilaginomycotina</taxon>
        <taxon>Exobasidiomycetes</taxon>
        <taxon>Exobasidiales</taxon>
        <taxon>Brachybasidiaceae</taxon>
        <taxon>Meira</taxon>
    </lineage>
</organism>
<reference evidence="9 10" key="1">
    <citation type="journal article" date="2018" name="Mol. Biol. Evol.">
        <title>Broad Genomic Sampling Reveals a Smut Pathogenic Ancestry of the Fungal Clade Ustilaginomycotina.</title>
        <authorList>
            <person name="Kijpornyongpan T."/>
            <person name="Mondo S.J."/>
            <person name="Barry K."/>
            <person name="Sandor L."/>
            <person name="Lee J."/>
            <person name="Lipzen A."/>
            <person name="Pangilinan J."/>
            <person name="LaButti K."/>
            <person name="Hainaut M."/>
            <person name="Henrissat B."/>
            <person name="Grigoriev I.V."/>
            <person name="Spatafora J.W."/>
            <person name="Aime M.C."/>
        </authorList>
    </citation>
    <scope>NUCLEOTIDE SEQUENCE [LARGE SCALE GENOMIC DNA]</scope>
    <source>
        <strain evidence="9 10">MCA 3882</strain>
    </source>
</reference>
<feature type="binding site" description="axial binding residue" evidence="7">
    <location>
        <position position="369"/>
    </location>
    <ligand>
        <name>heme b</name>
        <dbReference type="ChEBI" id="CHEBI:60344"/>
    </ligand>
    <ligandPart>
        <name>Fe</name>
        <dbReference type="ChEBI" id="CHEBI:18248"/>
    </ligandPart>
</feature>
<dbReference type="InterPro" id="IPR001128">
    <property type="entry name" value="Cyt_P450"/>
</dbReference>
<dbReference type="GO" id="GO:0016705">
    <property type="term" value="F:oxidoreductase activity, acting on paired donors, with incorporation or reduction of molecular oxygen"/>
    <property type="evidence" value="ECO:0007669"/>
    <property type="project" value="InterPro"/>
</dbReference>
<dbReference type="InterPro" id="IPR037120">
    <property type="entry name" value="Haem_peroxidase_sf_animal"/>
</dbReference>
<keyword evidence="3 7" id="KW-0479">Metal-binding</keyword>
<evidence type="ECO:0000256" key="1">
    <source>
        <dbReference type="ARBA" id="ARBA00011881"/>
    </source>
</evidence>